<sequence length="362" mass="42010">MSEKSTADEKRIIPAMIVDDEAATRAIIRRFGEWDRLGIRIVAEAEDGGEALKRMESSTIRLVITDMNMPGVDGVGLMKTLNERYPQVKVVVVSGYDDFAYLKQAIRYRANDYLLKPVDPVELNRTLEKCRADLIELEKQELAATALDDKTRRRLREADPLIRAHYGELRLDDLRRVLEELVREHMEQLQSGSVDCASERRLARELTQRLRELRQSYGQEEDLVRDGQRSDSEPTLPEIPLVYTESLEQLIRRRKFRDRLDLNEVRAYVAEHFAESLSLDGLARSFFVSKEYLSRTFRQEFGQTLTDYIQQVRMEKAKAWILEGVPIRRASEMCGYEDLGYFYRVFKKQYGIAPGELSRGSI</sequence>
<dbReference type="EMBL" id="JBBKAR010000037">
    <property type="protein sequence ID" value="MEJ8305072.1"/>
    <property type="molecule type" value="Genomic_DNA"/>
</dbReference>
<gene>
    <name evidence="1" type="ORF">WKI47_14290</name>
</gene>
<evidence type="ECO:0000313" key="1">
    <source>
        <dbReference type="EMBL" id="MEJ8305072.1"/>
    </source>
</evidence>
<keyword evidence="2" id="KW-1185">Reference proteome</keyword>
<protein>
    <submittedName>
        <fullName evidence="1">Response regulator</fullName>
    </submittedName>
</protein>
<accession>A0ACC6PDU8</accession>
<reference evidence="1" key="1">
    <citation type="submission" date="2024-03" db="EMBL/GenBank/DDBJ databases">
        <title>Whole genome sequecning of epiphytes from Marcgravia umbellata leaves.</title>
        <authorList>
            <person name="Kumar G."/>
            <person name="Savka M.A."/>
        </authorList>
    </citation>
    <scope>NUCLEOTIDE SEQUENCE</scope>
    <source>
        <strain evidence="1">RIT_BL5</strain>
    </source>
</reference>
<comment type="caution">
    <text evidence="1">The sequence shown here is derived from an EMBL/GenBank/DDBJ whole genome shotgun (WGS) entry which is preliminary data.</text>
</comment>
<proteinExistence type="predicted"/>
<evidence type="ECO:0000313" key="2">
    <source>
        <dbReference type="Proteomes" id="UP001380953"/>
    </source>
</evidence>
<name>A0ACC6PDU8_9BACL</name>
<dbReference type="Proteomes" id="UP001380953">
    <property type="component" value="Unassembled WGS sequence"/>
</dbReference>
<organism evidence="1 2">
    <name type="scientific">Saccharibacillus sacchari</name>
    <dbReference type="NCBI Taxonomy" id="456493"/>
    <lineage>
        <taxon>Bacteria</taxon>
        <taxon>Bacillati</taxon>
        <taxon>Bacillota</taxon>
        <taxon>Bacilli</taxon>
        <taxon>Bacillales</taxon>
        <taxon>Paenibacillaceae</taxon>
        <taxon>Saccharibacillus</taxon>
    </lineage>
</organism>